<gene>
    <name evidence="2" type="ORF">Z042_15555</name>
</gene>
<dbReference type="HOGENOM" id="CLU_2182134_0_0_6"/>
<protein>
    <recommendedName>
        <fullName evidence="4">DUF3592 domain-containing protein</fullName>
    </recommendedName>
</protein>
<dbReference type="EMBL" id="CP007044">
    <property type="protein sequence ID" value="AHG22851.1"/>
    <property type="molecule type" value="Genomic_DNA"/>
</dbReference>
<dbReference type="eggNOG" id="ENOG502ZJRA">
    <property type="taxonomic scope" value="Bacteria"/>
</dbReference>
<dbReference type="STRING" id="1441930.Z042_15555"/>
<keyword evidence="3" id="KW-1185">Reference proteome</keyword>
<keyword evidence="1" id="KW-0472">Membrane</keyword>
<evidence type="ECO:0008006" key="4">
    <source>
        <dbReference type="Google" id="ProtNLM"/>
    </source>
</evidence>
<reference evidence="2 3" key="2">
    <citation type="submission" date="2015-03" db="EMBL/GenBank/DDBJ databases">
        <authorList>
            <person name="Chan K.-G."/>
        </authorList>
    </citation>
    <scope>NUCLEOTIDE SEQUENCE [LARGE SCALE GENOMIC DNA]</scope>
    <source>
        <strain evidence="2 3">RB-25</strain>
    </source>
</reference>
<sequence>MLDSIIFSLLAIAILFFIGRLFYKDNKIEKEGIITTAEIIENRYISSNQTGGSKIFFILSYIDEKTNETKIIERTEIVPNFYSSQLQKGMRVKIKYLKENPSEMAFILE</sequence>
<organism evidence="2 3">
    <name type="scientific">Chania multitudinisentens RB-25</name>
    <dbReference type="NCBI Taxonomy" id="1441930"/>
    <lineage>
        <taxon>Bacteria</taxon>
        <taxon>Pseudomonadati</taxon>
        <taxon>Pseudomonadota</taxon>
        <taxon>Gammaproteobacteria</taxon>
        <taxon>Enterobacterales</taxon>
        <taxon>Yersiniaceae</taxon>
        <taxon>Chania</taxon>
    </lineage>
</organism>
<accession>W0LGI1</accession>
<dbReference type="KEGG" id="sfo:Z042_15555"/>
<keyword evidence="1" id="KW-0812">Transmembrane</keyword>
<dbReference type="AlphaFoldDB" id="W0LGI1"/>
<dbReference type="RefSeq" id="WP_024912517.1">
    <property type="nucleotide sequence ID" value="NZ_CP007044.2"/>
</dbReference>
<name>W0LGI1_9GAMM</name>
<evidence type="ECO:0000313" key="2">
    <source>
        <dbReference type="EMBL" id="AHG22851.1"/>
    </source>
</evidence>
<evidence type="ECO:0000313" key="3">
    <source>
        <dbReference type="Proteomes" id="UP000019030"/>
    </source>
</evidence>
<reference evidence="2 3" key="1">
    <citation type="submission" date="2014-01" db="EMBL/GenBank/DDBJ databases">
        <title>Isolation of Serratia multitudinisentens RB-25 from Ex-Landfill site.</title>
        <authorList>
            <person name="Robson E.H.J."/>
        </authorList>
    </citation>
    <scope>NUCLEOTIDE SEQUENCE [LARGE SCALE GENOMIC DNA]</scope>
    <source>
        <strain evidence="2 3">RB-25</strain>
    </source>
</reference>
<feature type="transmembrane region" description="Helical" evidence="1">
    <location>
        <begin position="6"/>
        <end position="23"/>
    </location>
</feature>
<dbReference type="Proteomes" id="UP000019030">
    <property type="component" value="Chromosome"/>
</dbReference>
<evidence type="ECO:0000256" key="1">
    <source>
        <dbReference type="SAM" id="Phobius"/>
    </source>
</evidence>
<keyword evidence="1" id="KW-1133">Transmembrane helix</keyword>
<proteinExistence type="predicted"/>